<dbReference type="AlphaFoldDB" id="A0A915CK40"/>
<evidence type="ECO:0000256" key="1">
    <source>
        <dbReference type="SAM" id="Coils"/>
    </source>
</evidence>
<dbReference type="GO" id="GO:1901673">
    <property type="term" value="P:regulation of mitotic spindle assembly"/>
    <property type="evidence" value="ECO:0007669"/>
    <property type="project" value="TreeGrafter"/>
</dbReference>
<accession>A0A915CK40</accession>
<proteinExistence type="predicted"/>
<dbReference type="PANTHER" id="PTHR18898">
    <property type="entry name" value="NUCLEOPROTEIN TPR-RELATED"/>
    <property type="match status" value="1"/>
</dbReference>
<dbReference type="Proteomes" id="UP000887569">
    <property type="component" value="Unplaced"/>
</dbReference>
<name>A0A915CK40_PARUN</name>
<evidence type="ECO:0000313" key="2">
    <source>
        <dbReference type="Proteomes" id="UP000887569"/>
    </source>
</evidence>
<dbReference type="PANTHER" id="PTHR18898:SF2">
    <property type="entry name" value="NUCLEOPROTEIN TPR"/>
    <property type="match status" value="1"/>
</dbReference>
<feature type="coiled-coil region" evidence="1">
    <location>
        <begin position="272"/>
        <end position="345"/>
    </location>
</feature>
<sequence>MSSGNPNAHAGIIDTDSLSEMMEEATDVSHHRSLFGMSVNAEESMAATGECVAPCEGNTAAASMLETAASGSATSMASRRRADSALFMAGGDIEELKRERVQIEQELFVLSEQHSALQSKYCKLGEKVEAQRNELESMVKDRSQRMAVLRELEAERDQLMLAKNENEQKAEMLSRQKLDYECRIERLTQQKSLLAGDVQLLKSEIEKLTAKSFLLQAQVDEVAKERRMFEFEKNCWAQEKEIYLRNREWFTNEVNDRDTKLTLLRIESARIVGELEAQKATLSDDLDVAKEALNKSQVQVSAKDEQITKLNERIKEVLDDRSTRVNKMEEELLAAERLMSVYKEASEDAEKHLSQMRMDFEEQAKLLDESKDAYEAIRSQMESQKE</sequence>
<dbReference type="WBParaSite" id="PgR286_g002_t01">
    <property type="protein sequence ID" value="PgR286_g002_t01"/>
    <property type="gene ID" value="PgR286_g002"/>
</dbReference>
<protein>
    <submittedName>
        <fullName evidence="3">Uncharacterized protein</fullName>
    </submittedName>
</protein>
<dbReference type="GO" id="GO:0005643">
    <property type="term" value="C:nuclear pore"/>
    <property type="evidence" value="ECO:0007669"/>
    <property type="project" value="TreeGrafter"/>
</dbReference>
<organism evidence="2 3">
    <name type="scientific">Parascaris univalens</name>
    <name type="common">Nematode worm</name>
    <dbReference type="NCBI Taxonomy" id="6257"/>
    <lineage>
        <taxon>Eukaryota</taxon>
        <taxon>Metazoa</taxon>
        <taxon>Ecdysozoa</taxon>
        <taxon>Nematoda</taxon>
        <taxon>Chromadorea</taxon>
        <taxon>Rhabditida</taxon>
        <taxon>Spirurina</taxon>
        <taxon>Ascaridomorpha</taxon>
        <taxon>Ascaridoidea</taxon>
        <taxon>Ascarididae</taxon>
        <taxon>Parascaris</taxon>
    </lineage>
</organism>
<reference evidence="3" key="1">
    <citation type="submission" date="2022-11" db="UniProtKB">
        <authorList>
            <consortium name="WormBaseParasite"/>
        </authorList>
    </citation>
    <scope>IDENTIFICATION</scope>
</reference>
<keyword evidence="2" id="KW-1185">Reference proteome</keyword>
<evidence type="ECO:0000313" key="3">
    <source>
        <dbReference type="WBParaSite" id="PgR286_g002_t01"/>
    </source>
</evidence>
<dbReference type="GO" id="GO:0017056">
    <property type="term" value="F:structural constituent of nuclear pore"/>
    <property type="evidence" value="ECO:0007669"/>
    <property type="project" value="TreeGrafter"/>
</dbReference>
<feature type="coiled-coil region" evidence="1">
    <location>
        <begin position="145"/>
        <end position="204"/>
    </location>
</feature>
<dbReference type="GO" id="GO:0006406">
    <property type="term" value="P:mRNA export from nucleus"/>
    <property type="evidence" value="ECO:0007669"/>
    <property type="project" value="TreeGrafter"/>
</dbReference>
<keyword evidence="1" id="KW-0175">Coiled coil</keyword>